<keyword evidence="1" id="KW-1133">Transmembrane helix</keyword>
<sequence length="311" mass="35471">MAHFSRSYSNFSSLDMSMKKSPQISLINHPIAKTSVDFSSDEDDNGGVRRSKADQVWSSIFSRLLAQWAQWFTSVVVGSGVLLGTVFFRVLRRPGSGEGTMVAELSPLQERRLQQLQERLRIPFDGARPEHQEALKSLWRVAFGNRELSSLVCEDWKEMGWQGNDPSTDFRGGGFVSLENLLFLANRFPRSFQRLLHKEEGKRAAWEYPFAVAGLNITFMMIQMLDLRSGVPSSHSGITFCRMLAEDESAFDMLYCVAFEMMDAQWLAMHASYMEFNAVLRATRTQLERELMLEDVHRVEDLPAYSLLLST</sequence>
<dbReference type="PROSITE" id="PS51335">
    <property type="entry name" value="ELMO"/>
    <property type="match status" value="1"/>
</dbReference>
<protein>
    <recommendedName>
        <fullName evidence="2">ELMO domain-containing protein</fullName>
    </recommendedName>
</protein>
<evidence type="ECO:0000259" key="2">
    <source>
        <dbReference type="PROSITE" id="PS51335"/>
    </source>
</evidence>
<name>A0ABD3HLY1_9MARC</name>
<evidence type="ECO:0000256" key="1">
    <source>
        <dbReference type="SAM" id="Phobius"/>
    </source>
</evidence>
<reference evidence="3 4" key="1">
    <citation type="submission" date="2024-09" db="EMBL/GenBank/DDBJ databases">
        <title>Chromosome-scale assembly of Riccia sorocarpa.</title>
        <authorList>
            <person name="Paukszto L."/>
        </authorList>
    </citation>
    <scope>NUCLEOTIDE SEQUENCE [LARGE SCALE GENOMIC DNA]</scope>
    <source>
        <strain evidence="3">LP-2024</strain>
        <tissue evidence="3">Aerial parts of the thallus</tissue>
    </source>
</reference>
<dbReference type="InterPro" id="IPR050868">
    <property type="entry name" value="ELMO_domain-containing"/>
</dbReference>
<dbReference type="InterPro" id="IPR006816">
    <property type="entry name" value="ELMO_dom"/>
</dbReference>
<dbReference type="PANTHER" id="PTHR12771:SF56">
    <property type="entry name" value="CED-12"/>
    <property type="match status" value="1"/>
</dbReference>
<keyword evidence="4" id="KW-1185">Reference proteome</keyword>
<dbReference type="PANTHER" id="PTHR12771">
    <property type="entry name" value="ENGULFMENT AND CELL MOTILITY"/>
    <property type="match status" value="1"/>
</dbReference>
<accession>A0ABD3HLY1</accession>
<dbReference type="Pfam" id="PF04727">
    <property type="entry name" value="ELMO_CED12"/>
    <property type="match status" value="1"/>
</dbReference>
<dbReference type="AlphaFoldDB" id="A0ABD3HLY1"/>
<feature type="domain" description="ELMO" evidence="2">
    <location>
        <begin position="130"/>
        <end position="291"/>
    </location>
</feature>
<evidence type="ECO:0000313" key="3">
    <source>
        <dbReference type="EMBL" id="KAL3692552.1"/>
    </source>
</evidence>
<proteinExistence type="predicted"/>
<dbReference type="Proteomes" id="UP001633002">
    <property type="component" value="Unassembled WGS sequence"/>
</dbReference>
<organism evidence="3 4">
    <name type="scientific">Riccia sorocarpa</name>
    <dbReference type="NCBI Taxonomy" id="122646"/>
    <lineage>
        <taxon>Eukaryota</taxon>
        <taxon>Viridiplantae</taxon>
        <taxon>Streptophyta</taxon>
        <taxon>Embryophyta</taxon>
        <taxon>Marchantiophyta</taxon>
        <taxon>Marchantiopsida</taxon>
        <taxon>Marchantiidae</taxon>
        <taxon>Marchantiales</taxon>
        <taxon>Ricciaceae</taxon>
        <taxon>Riccia</taxon>
    </lineage>
</organism>
<gene>
    <name evidence="3" type="ORF">R1sor_006203</name>
</gene>
<feature type="transmembrane region" description="Helical" evidence="1">
    <location>
        <begin position="68"/>
        <end position="91"/>
    </location>
</feature>
<keyword evidence="1" id="KW-0472">Membrane</keyword>
<comment type="caution">
    <text evidence="3">The sequence shown here is derived from an EMBL/GenBank/DDBJ whole genome shotgun (WGS) entry which is preliminary data.</text>
</comment>
<dbReference type="EMBL" id="JBJQOH010000003">
    <property type="protein sequence ID" value="KAL3692552.1"/>
    <property type="molecule type" value="Genomic_DNA"/>
</dbReference>
<keyword evidence="1" id="KW-0812">Transmembrane</keyword>
<evidence type="ECO:0000313" key="4">
    <source>
        <dbReference type="Proteomes" id="UP001633002"/>
    </source>
</evidence>